<gene>
    <name evidence="3" type="ORF">GCM10010371_63810</name>
</gene>
<feature type="region of interest" description="Disordered" evidence="1">
    <location>
        <begin position="21"/>
        <end position="86"/>
    </location>
</feature>
<organism evidence="3 4">
    <name type="scientific">Streptomyces subrutilus</name>
    <dbReference type="NCBI Taxonomy" id="36818"/>
    <lineage>
        <taxon>Bacteria</taxon>
        <taxon>Bacillati</taxon>
        <taxon>Actinomycetota</taxon>
        <taxon>Actinomycetes</taxon>
        <taxon>Kitasatosporales</taxon>
        <taxon>Streptomycetaceae</taxon>
        <taxon>Streptomyces</taxon>
    </lineage>
</organism>
<protein>
    <submittedName>
        <fullName evidence="3">Uncharacterized protein</fullName>
    </submittedName>
</protein>
<sequence length="147" mass="16338">MTPASAAEVRAGITAAVRDGRYQPGVSLTAQVDADELQVPERSETRSPTWRPPEPSTAPDREPLSRRRHPRPPVTHPFPPTSLNGVVHAITSQDVGMTGRAKAPPRPRPSRARRLRAVRRLSVVNRWRILVFVLFLAVFITASEMPR</sequence>
<proteinExistence type="predicted"/>
<name>A0A918VGR3_9ACTN</name>
<accession>A0A918VGR3</accession>
<reference evidence="3" key="1">
    <citation type="journal article" date="2014" name="Int. J. Syst. Evol. Microbiol.">
        <title>Complete genome sequence of Corynebacterium casei LMG S-19264T (=DSM 44701T), isolated from a smear-ripened cheese.</title>
        <authorList>
            <consortium name="US DOE Joint Genome Institute (JGI-PGF)"/>
            <person name="Walter F."/>
            <person name="Albersmeier A."/>
            <person name="Kalinowski J."/>
            <person name="Ruckert C."/>
        </authorList>
    </citation>
    <scope>NUCLEOTIDE SEQUENCE</scope>
    <source>
        <strain evidence="3">JCM 4834</strain>
    </source>
</reference>
<evidence type="ECO:0000313" key="3">
    <source>
        <dbReference type="EMBL" id="GGZ95142.1"/>
    </source>
</evidence>
<feature type="transmembrane region" description="Helical" evidence="2">
    <location>
        <begin position="123"/>
        <end position="142"/>
    </location>
</feature>
<dbReference type="EMBL" id="BMVX01000038">
    <property type="protein sequence ID" value="GGZ95142.1"/>
    <property type="molecule type" value="Genomic_DNA"/>
</dbReference>
<dbReference type="AlphaFoldDB" id="A0A918VGR3"/>
<comment type="caution">
    <text evidence="3">The sequence shown here is derived from an EMBL/GenBank/DDBJ whole genome shotgun (WGS) entry which is preliminary data.</text>
</comment>
<keyword evidence="2" id="KW-1133">Transmembrane helix</keyword>
<keyword evidence="2" id="KW-0472">Membrane</keyword>
<evidence type="ECO:0000313" key="4">
    <source>
        <dbReference type="Proteomes" id="UP000634660"/>
    </source>
</evidence>
<dbReference type="Proteomes" id="UP000634660">
    <property type="component" value="Unassembled WGS sequence"/>
</dbReference>
<evidence type="ECO:0000256" key="2">
    <source>
        <dbReference type="SAM" id="Phobius"/>
    </source>
</evidence>
<reference evidence="3" key="2">
    <citation type="submission" date="2020-09" db="EMBL/GenBank/DDBJ databases">
        <authorList>
            <person name="Sun Q."/>
            <person name="Ohkuma M."/>
        </authorList>
    </citation>
    <scope>NUCLEOTIDE SEQUENCE</scope>
    <source>
        <strain evidence="3">JCM 4834</strain>
    </source>
</reference>
<evidence type="ECO:0000256" key="1">
    <source>
        <dbReference type="SAM" id="MobiDB-lite"/>
    </source>
</evidence>
<keyword evidence="2" id="KW-0812">Transmembrane</keyword>